<dbReference type="AlphaFoldDB" id="A0AAV6VT08"/>
<proteinExistence type="predicted"/>
<name>A0AAV6VT08_9ARAC</name>
<comment type="caution">
    <text evidence="1">The sequence shown here is derived from an EMBL/GenBank/DDBJ whole genome shotgun (WGS) entry which is preliminary data.</text>
</comment>
<organism evidence="1 2">
    <name type="scientific">Oedothorax gibbosus</name>
    <dbReference type="NCBI Taxonomy" id="931172"/>
    <lineage>
        <taxon>Eukaryota</taxon>
        <taxon>Metazoa</taxon>
        <taxon>Ecdysozoa</taxon>
        <taxon>Arthropoda</taxon>
        <taxon>Chelicerata</taxon>
        <taxon>Arachnida</taxon>
        <taxon>Araneae</taxon>
        <taxon>Araneomorphae</taxon>
        <taxon>Entelegynae</taxon>
        <taxon>Araneoidea</taxon>
        <taxon>Linyphiidae</taxon>
        <taxon>Erigoninae</taxon>
        <taxon>Oedothorax</taxon>
    </lineage>
</organism>
<evidence type="ECO:0008006" key="3">
    <source>
        <dbReference type="Google" id="ProtNLM"/>
    </source>
</evidence>
<protein>
    <recommendedName>
        <fullName evidence="3">Transposase</fullName>
    </recommendedName>
</protein>
<accession>A0AAV6VT08</accession>
<evidence type="ECO:0000313" key="2">
    <source>
        <dbReference type="Proteomes" id="UP000827092"/>
    </source>
</evidence>
<gene>
    <name evidence="1" type="ORF">JTE90_015100</name>
</gene>
<sequence length="82" mass="9548">MLELSQKMKEFFEKLKDLNKSRSTEGDGMLSDWLYFEKKCGIYQTKGKKSRPIMVVVLNHAEYHKKLIEGHDFPTAIVLLEG</sequence>
<reference evidence="1 2" key="1">
    <citation type="journal article" date="2022" name="Nat. Ecol. Evol.">
        <title>A masculinizing supergene underlies an exaggerated male reproductive morph in a spider.</title>
        <authorList>
            <person name="Hendrickx F."/>
            <person name="De Corte Z."/>
            <person name="Sonet G."/>
            <person name="Van Belleghem S.M."/>
            <person name="Kostlbacher S."/>
            <person name="Vangestel C."/>
        </authorList>
    </citation>
    <scope>NUCLEOTIDE SEQUENCE [LARGE SCALE GENOMIC DNA]</scope>
    <source>
        <strain evidence="1">W744_W776</strain>
    </source>
</reference>
<dbReference type="EMBL" id="JAFNEN010000034">
    <property type="protein sequence ID" value="KAG8198886.1"/>
    <property type="molecule type" value="Genomic_DNA"/>
</dbReference>
<dbReference type="Proteomes" id="UP000827092">
    <property type="component" value="Unassembled WGS sequence"/>
</dbReference>
<evidence type="ECO:0000313" key="1">
    <source>
        <dbReference type="EMBL" id="KAG8198886.1"/>
    </source>
</evidence>
<keyword evidence="2" id="KW-1185">Reference proteome</keyword>